<dbReference type="OrthoDB" id="2628989at2"/>
<gene>
    <name evidence="1" type="ORF">DNH61_12535</name>
</gene>
<organism evidence="1 2">
    <name type="scientific">Paenibacillus sambharensis</name>
    <dbReference type="NCBI Taxonomy" id="1803190"/>
    <lineage>
        <taxon>Bacteria</taxon>
        <taxon>Bacillati</taxon>
        <taxon>Bacillota</taxon>
        <taxon>Bacilli</taxon>
        <taxon>Bacillales</taxon>
        <taxon>Paenibacillaceae</taxon>
        <taxon>Paenibacillus</taxon>
    </lineage>
</organism>
<accession>A0A2W1L8X2</accession>
<keyword evidence="2" id="KW-1185">Reference proteome</keyword>
<dbReference type="EMBL" id="QKRB01000044">
    <property type="protein sequence ID" value="PZD95363.1"/>
    <property type="molecule type" value="Genomic_DNA"/>
</dbReference>
<evidence type="ECO:0000313" key="1">
    <source>
        <dbReference type="EMBL" id="PZD95363.1"/>
    </source>
</evidence>
<name>A0A2W1L8X2_9BACL</name>
<reference evidence="1 2" key="1">
    <citation type="submission" date="2018-06" db="EMBL/GenBank/DDBJ databases">
        <title>Paenibacillus imtechensis sp. nov.</title>
        <authorList>
            <person name="Pinnaka A.K."/>
            <person name="Singh H."/>
            <person name="Kaur M."/>
        </authorList>
    </citation>
    <scope>NUCLEOTIDE SEQUENCE [LARGE SCALE GENOMIC DNA]</scope>
    <source>
        <strain evidence="1 2">SMB1</strain>
    </source>
</reference>
<proteinExistence type="predicted"/>
<dbReference type="RefSeq" id="WP_111146993.1">
    <property type="nucleotide sequence ID" value="NZ_QKRB01000044.1"/>
</dbReference>
<dbReference type="AlphaFoldDB" id="A0A2W1L8X2"/>
<comment type="caution">
    <text evidence="1">The sequence shown here is derived from an EMBL/GenBank/DDBJ whole genome shotgun (WGS) entry which is preliminary data.</text>
</comment>
<evidence type="ECO:0000313" key="2">
    <source>
        <dbReference type="Proteomes" id="UP000249522"/>
    </source>
</evidence>
<protein>
    <submittedName>
        <fullName evidence="1">Uncharacterized protein</fullName>
    </submittedName>
</protein>
<sequence length="59" mass="7065">MSYEEMLDRRSEILKRNIGTMILKENQQGLSGQENHLYQNMIKELHQTENELNTKRNES</sequence>
<dbReference type="Proteomes" id="UP000249522">
    <property type="component" value="Unassembled WGS sequence"/>
</dbReference>